<reference evidence="3 4" key="1">
    <citation type="submission" date="2014-11" db="EMBL/GenBank/DDBJ databases">
        <title>Pan-genome of Gallibacterium spp.</title>
        <authorList>
            <person name="Kudirkiene E."/>
            <person name="Bojesen A.M."/>
        </authorList>
    </citation>
    <scope>NUCLEOTIDE SEQUENCE [LARGE SCALE GENOMIC DNA]</scope>
    <source>
        <strain evidence="3 4">18469/18</strain>
    </source>
</reference>
<feature type="region of interest" description="Disordered" evidence="1">
    <location>
        <begin position="193"/>
        <end position="233"/>
    </location>
</feature>
<dbReference type="InterPro" id="IPR024973">
    <property type="entry name" value="ESPR"/>
</dbReference>
<dbReference type="RefSeq" id="WP_066422125.1">
    <property type="nucleotide sequence ID" value="NZ_JTJU01000051.1"/>
</dbReference>
<dbReference type="Pfam" id="PF13018">
    <property type="entry name" value="ESPR"/>
    <property type="match status" value="1"/>
</dbReference>
<feature type="domain" description="ESPR" evidence="2">
    <location>
        <begin position="3"/>
        <end position="41"/>
    </location>
</feature>
<feature type="compositionally biased region" description="Basic and acidic residues" evidence="1">
    <location>
        <begin position="216"/>
        <end position="228"/>
    </location>
</feature>
<gene>
    <name evidence="3" type="ORF">QV09_09155</name>
</gene>
<evidence type="ECO:0000259" key="2">
    <source>
        <dbReference type="Pfam" id="PF13018"/>
    </source>
</evidence>
<evidence type="ECO:0000256" key="1">
    <source>
        <dbReference type="SAM" id="MobiDB-lite"/>
    </source>
</evidence>
<evidence type="ECO:0000313" key="4">
    <source>
        <dbReference type="Proteomes" id="UP000092527"/>
    </source>
</evidence>
<comment type="caution">
    <text evidence="3">The sequence shown here is derived from an EMBL/GenBank/DDBJ whole genome shotgun (WGS) entry which is preliminary data.</text>
</comment>
<proteinExistence type="predicted"/>
<dbReference type="EMBL" id="JTJU01000051">
    <property type="protein sequence ID" value="OBX08889.1"/>
    <property type="molecule type" value="Genomic_DNA"/>
</dbReference>
<feature type="compositionally biased region" description="Polar residues" evidence="1">
    <location>
        <begin position="193"/>
        <end position="209"/>
    </location>
</feature>
<evidence type="ECO:0000313" key="3">
    <source>
        <dbReference type="EMBL" id="OBX08889.1"/>
    </source>
</evidence>
<accession>A0AB36E109</accession>
<dbReference type="Proteomes" id="UP000092527">
    <property type="component" value="Unassembled WGS sequence"/>
</dbReference>
<name>A0AB36E109_9PAST</name>
<dbReference type="AlphaFoldDB" id="A0AB36E109"/>
<protein>
    <recommendedName>
        <fullName evidence="2">ESPR domain-containing protein</fullName>
    </recommendedName>
</protein>
<organism evidence="3 4">
    <name type="scientific">Gallibacterium salpingitidis</name>
    <dbReference type="NCBI Taxonomy" id="505341"/>
    <lineage>
        <taxon>Bacteria</taxon>
        <taxon>Pseudomonadati</taxon>
        <taxon>Pseudomonadota</taxon>
        <taxon>Gammaproteobacteria</taxon>
        <taxon>Pasteurellales</taxon>
        <taxon>Pasteurellaceae</taxon>
        <taxon>Gallibacterium</taxon>
    </lineage>
</organism>
<sequence length="627" mass="66098">MLNRVFKVIFNYRIGQFVVTSELAKSHSKYSTTDKRQATSNNKFSLNRFTTAIAIAILGGSAAIGSMNVWAATGGLKIDGTSNPSVVYCDTDGTAATLVDASCNTDTASSVVFNGSNNINITGANNTVTVALADKLTNISSITYANGPATGKDDQPYSTQRIDDVSSVTIFRTHDNASMPVKDSRFYKASLSMQGYGSPDKQSTTGDASTPTLELLEERPTENKKPDTNPRGLVDRYGLVLESKNRTPQITFYNQSKVESITAGKGVGVLSMATDDNKLLWNSSPVITESSFPSYFIDKYLPYTKSGYKEILPKDTNGSNLIMDYGDVSALAFGSIIRTGRDTIYKYMAGALSYTDDNKGNNIGAIRSEYQDGKNNPFRRNSRSGTVQTVVDGNGLHLMSYGSGENGTNVATEKTTVTLLNPDSSTDSSLYDYDKGKKSFSSNSKSSQYSVIFATSNNKGNHTTAGNATGFGIGTGNNQLGLLVGTLAAGSYTGSNSAGGFMPSVFTGFNNGYTPTEAGQPTIFPSLNTSASKANGERAGAVVYGSYNSVIGNSGLAIGNLNRVYGNGGVVIANTSIGDAYSSVGRFGITMGFNVKAGEWSRQSVAIGANMQAVGYGNIILGGGGAK</sequence>